<dbReference type="SUPFAM" id="SSF54975">
    <property type="entry name" value="Acylphosphatase/BLUF domain-like"/>
    <property type="match status" value="1"/>
</dbReference>
<dbReference type="RefSeq" id="WP_247976485.1">
    <property type="nucleotide sequence ID" value="NZ_CP095848.1"/>
</dbReference>
<name>A0ABY4JCD8_9BACT</name>
<dbReference type="InterPro" id="IPR007024">
    <property type="entry name" value="BLUF_domain"/>
</dbReference>
<dbReference type="Gene3D" id="3.30.70.100">
    <property type="match status" value="1"/>
</dbReference>
<dbReference type="Proteomes" id="UP000829647">
    <property type="component" value="Chromosome"/>
</dbReference>
<dbReference type="PROSITE" id="PS50925">
    <property type="entry name" value="BLUF"/>
    <property type="match status" value="1"/>
</dbReference>
<proteinExistence type="predicted"/>
<dbReference type="SMART" id="SM01034">
    <property type="entry name" value="BLUF"/>
    <property type="match status" value="1"/>
</dbReference>
<dbReference type="EMBL" id="CP095848">
    <property type="protein sequence ID" value="UPL50465.1"/>
    <property type="molecule type" value="Genomic_DNA"/>
</dbReference>
<reference evidence="2 3" key="1">
    <citation type="submission" date="2022-04" db="EMBL/GenBank/DDBJ databases">
        <title>Hymenobacter sp. isolated from the air.</title>
        <authorList>
            <person name="Won M."/>
            <person name="Lee C.-M."/>
            <person name="Woen H.-Y."/>
            <person name="Kwon S.-W."/>
        </authorList>
    </citation>
    <scope>NUCLEOTIDE SEQUENCE [LARGE SCALE GENOMIC DNA]</scope>
    <source>
        <strain evidence="3">5516 S-25</strain>
    </source>
</reference>
<protein>
    <submittedName>
        <fullName evidence="2">BLUF domain-containing protein</fullName>
    </submittedName>
</protein>
<gene>
    <name evidence="2" type="ORF">MWH26_06040</name>
</gene>
<feature type="domain" description="BLUF" evidence="1">
    <location>
        <begin position="1"/>
        <end position="92"/>
    </location>
</feature>
<evidence type="ECO:0000313" key="3">
    <source>
        <dbReference type="Proteomes" id="UP000829647"/>
    </source>
</evidence>
<sequence>MYHLVYQSAATTPMREDELAVLLTQSRTWNQAHDLTGLLLYSDGSIMQVLEGTEEEVRYIFRRIEVDQRHFGVTKLSDGPIQGRNFSQWSMGFRTVNPAAFQRLVGYNNPENGSHLANYSENGNVSLHDLLSSFITQDEVYR</sequence>
<organism evidence="2 3">
    <name type="scientific">Hymenobacter sublimis</name>
    <dbReference type="NCBI Taxonomy" id="2933777"/>
    <lineage>
        <taxon>Bacteria</taxon>
        <taxon>Pseudomonadati</taxon>
        <taxon>Bacteroidota</taxon>
        <taxon>Cytophagia</taxon>
        <taxon>Cytophagales</taxon>
        <taxon>Hymenobacteraceae</taxon>
        <taxon>Hymenobacter</taxon>
    </lineage>
</organism>
<dbReference type="Pfam" id="PF04940">
    <property type="entry name" value="BLUF"/>
    <property type="match status" value="1"/>
</dbReference>
<keyword evidence="3" id="KW-1185">Reference proteome</keyword>
<accession>A0ABY4JCD8</accession>
<dbReference type="InterPro" id="IPR036046">
    <property type="entry name" value="Acylphosphatase-like_dom_sf"/>
</dbReference>
<evidence type="ECO:0000259" key="1">
    <source>
        <dbReference type="PROSITE" id="PS50925"/>
    </source>
</evidence>
<evidence type="ECO:0000313" key="2">
    <source>
        <dbReference type="EMBL" id="UPL50465.1"/>
    </source>
</evidence>